<organism evidence="2 3">
    <name type="scientific">Halocaridina rubra</name>
    <name type="common">Hawaiian red shrimp</name>
    <dbReference type="NCBI Taxonomy" id="373956"/>
    <lineage>
        <taxon>Eukaryota</taxon>
        <taxon>Metazoa</taxon>
        <taxon>Ecdysozoa</taxon>
        <taxon>Arthropoda</taxon>
        <taxon>Crustacea</taxon>
        <taxon>Multicrustacea</taxon>
        <taxon>Malacostraca</taxon>
        <taxon>Eumalacostraca</taxon>
        <taxon>Eucarida</taxon>
        <taxon>Decapoda</taxon>
        <taxon>Pleocyemata</taxon>
        <taxon>Caridea</taxon>
        <taxon>Atyoidea</taxon>
        <taxon>Atyidae</taxon>
        <taxon>Halocaridina</taxon>
    </lineage>
</organism>
<protein>
    <submittedName>
        <fullName evidence="2">Uncharacterized protein</fullName>
    </submittedName>
</protein>
<evidence type="ECO:0000313" key="3">
    <source>
        <dbReference type="Proteomes" id="UP001381693"/>
    </source>
</evidence>
<accession>A0AAN8ZX19</accession>
<keyword evidence="1" id="KW-0732">Signal</keyword>
<keyword evidence="3" id="KW-1185">Reference proteome</keyword>
<name>A0AAN8ZX19_HALRR</name>
<feature type="chain" id="PRO_5042906549" evidence="1">
    <location>
        <begin position="17"/>
        <end position="125"/>
    </location>
</feature>
<dbReference type="AlphaFoldDB" id="A0AAN8ZX19"/>
<evidence type="ECO:0000256" key="1">
    <source>
        <dbReference type="SAM" id="SignalP"/>
    </source>
</evidence>
<proteinExistence type="predicted"/>
<dbReference type="EMBL" id="JAXCGZ010019123">
    <property type="protein sequence ID" value="KAK7066579.1"/>
    <property type="molecule type" value="Genomic_DNA"/>
</dbReference>
<sequence>MMKIVVLAMALTAVSAGTHLTVGFPLAGRVITPLSYHSAATPAFLPAAVHAPVYSAGVPAAPLVAPAPVTYVGAPAAPLVAPAQVAYAAAPAAPLVAPAPYQVQTGVRTDVAVEPVEQHGYVIKY</sequence>
<feature type="signal peptide" evidence="1">
    <location>
        <begin position="1"/>
        <end position="16"/>
    </location>
</feature>
<reference evidence="2 3" key="1">
    <citation type="submission" date="2023-11" db="EMBL/GenBank/DDBJ databases">
        <title>Halocaridina rubra genome assembly.</title>
        <authorList>
            <person name="Smith C."/>
        </authorList>
    </citation>
    <scope>NUCLEOTIDE SEQUENCE [LARGE SCALE GENOMIC DNA]</scope>
    <source>
        <strain evidence="2">EP-1</strain>
        <tissue evidence="2">Whole</tissue>
    </source>
</reference>
<dbReference type="Proteomes" id="UP001381693">
    <property type="component" value="Unassembled WGS sequence"/>
</dbReference>
<gene>
    <name evidence="2" type="ORF">SK128_007736</name>
</gene>
<evidence type="ECO:0000313" key="2">
    <source>
        <dbReference type="EMBL" id="KAK7066579.1"/>
    </source>
</evidence>
<comment type="caution">
    <text evidence="2">The sequence shown here is derived from an EMBL/GenBank/DDBJ whole genome shotgun (WGS) entry which is preliminary data.</text>
</comment>